<organism evidence="3 4">
    <name type="scientific">Malassezia globosa (strain ATCC MYA-4612 / CBS 7966)</name>
    <name type="common">Dandruff-associated fungus</name>
    <dbReference type="NCBI Taxonomy" id="425265"/>
    <lineage>
        <taxon>Eukaryota</taxon>
        <taxon>Fungi</taxon>
        <taxon>Dikarya</taxon>
        <taxon>Basidiomycota</taxon>
        <taxon>Ustilaginomycotina</taxon>
        <taxon>Malasseziomycetes</taxon>
        <taxon>Malasseziales</taxon>
        <taxon>Malasseziaceae</taxon>
        <taxon>Malassezia</taxon>
    </lineage>
</organism>
<dbReference type="EMBL" id="AAYY01000001">
    <property type="protein sequence ID" value="EDP45249.1"/>
    <property type="molecule type" value="Genomic_DNA"/>
</dbReference>
<dbReference type="GeneID" id="5856769"/>
<dbReference type="InterPro" id="IPR007005">
    <property type="entry name" value="XAP5"/>
</dbReference>
<dbReference type="PANTHER" id="PTHR12722:SF0">
    <property type="entry name" value="PROTEIN FAM50A"/>
    <property type="match status" value="1"/>
</dbReference>
<feature type="compositionally biased region" description="Basic and acidic residues" evidence="1">
    <location>
        <begin position="21"/>
        <end position="31"/>
    </location>
</feature>
<feature type="region of interest" description="Disordered" evidence="1">
    <location>
        <begin position="1"/>
        <end position="58"/>
    </location>
</feature>
<proteinExistence type="predicted"/>
<dbReference type="GO" id="GO:0005634">
    <property type="term" value="C:nucleus"/>
    <property type="evidence" value="ECO:0007669"/>
    <property type="project" value="InterPro"/>
</dbReference>
<keyword evidence="4" id="KW-1185">Reference proteome</keyword>
<evidence type="ECO:0000259" key="2">
    <source>
        <dbReference type="Pfam" id="PF04921"/>
    </source>
</evidence>
<dbReference type="KEGG" id="mgl:MGL_0238"/>
<dbReference type="Pfam" id="PF04921">
    <property type="entry name" value="XAP5"/>
    <property type="match status" value="1"/>
</dbReference>
<dbReference type="Proteomes" id="UP000008837">
    <property type="component" value="Unassembled WGS sequence"/>
</dbReference>
<dbReference type="AlphaFoldDB" id="A8PSD6"/>
<sequence length="292" mass="34361">MSAENTCLTNADKVGPSRFVARRESVDHSSELRPAGLVQPDKLQQQRRESTGTAEQDNERTNCNVANNKAKNKTNKTIKRKRAFNRLSFDFEEQGPHDEKPMIKRAMHEKPLKNPHVDTSFLPDREREASEHQMREKIKNVWHAEQDKIKAEEIEVVYSYWDGRGHRRHVTCQKGTTIFSFLELCRKQVPELRSVTSERLMYIKEDIIIPHHYTFYDLLVTRARGKSGPLFHFDVHEDVRLRNDASREKDESHAGKVVKRDWYEKHRDIFPANRWEVYDPTKEYGSYGIKDV</sequence>
<dbReference type="PANTHER" id="PTHR12722">
    <property type="entry name" value="XAP-5 PROTEIN-RELATED"/>
    <property type="match status" value="1"/>
</dbReference>
<dbReference type="OMA" id="HKGGTVQ"/>
<evidence type="ECO:0000256" key="1">
    <source>
        <dbReference type="SAM" id="MobiDB-lite"/>
    </source>
</evidence>
<name>A8PSD6_MALGO</name>
<dbReference type="RefSeq" id="XP_001732463.1">
    <property type="nucleotide sequence ID" value="XM_001732411.1"/>
</dbReference>
<dbReference type="InterPro" id="IPR048337">
    <property type="entry name" value="FAM50A/XAP5_C"/>
</dbReference>
<dbReference type="GO" id="GO:0006325">
    <property type="term" value="P:chromatin organization"/>
    <property type="evidence" value="ECO:0007669"/>
    <property type="project" value="TreeGrafter"/>
</dbReference>
<dbReference type="VEuPathDB" id="FungiDB:MGL_0238"/>
<reference evidence="3 4" key="1">
    <citation type="journal article" date="2007" name="Proc. Natl. Acad. Sci. U.S.A.">
        <title>Dandruff-associated Malassezia genomes reveal convergent and divergent virulence traits shared with plant and human fungal pathogens.</title>
        <authorList>
            <person name="Xu J."/>
            <person name="Saunders C.W."/>
            <person name="Hu P."/>
            <person name="Grant R.A."/>
            <person name="Boekhout T."/>
            <person name="Kuramae E.E."/>
            <person name="Kronstad J.W."/>
            <person name="Deangelis Y.M."/>
            <person name="Reeder N.L."/>
            <person name="Johnstone K.R."/>
            <person name="Leland M."/>
            <person name="Fieno A.M."/>
            <person name="Begley W.M."/>
            <person name="Sun Y."/>
            <person name="Lacey M.P."/>
            <person name="Chaudhary T."/>
            <person name="Keough T."/>
            <person name="Chu L."/>
            <person name="Sears R."/>
            <person name="Yuan B."/>
            <person name="Dawson T.L.Jr."/>
        </authorList>
    </citation>
    <scope>NUCLEOTIDE SEQUENCE [LARGE SCALE GENOMIC DNA]</scope>
    <source>
        <strain evidence="4">ATCC MYA-4612 / CBS 7966</strain>
    </source>
</reference>
<evidence type="ECO:0000313" key="3">
    <source>
        <dbReference type="EMBL" id="EDP45249.1"/>
    </source>
</evidence>
<gene>
    <name evidence="3" type="ORF">MGL_0238</name>
</gene>
<dbReference type="InParanoid" id="A8PSD6"/>
<dbReference type="FunCoup" id="A8PSD6">
    <property type="interactions" value="273"/>
</dbReference>
<comment type="caution">
    <text evidence="3">The sequence shown here is derived from an EMBL/GenBank/DDBJ whole genome shotgun (WGS) entry which is preliminary data.</text>
</comment>
<feature type="domain" description="FAM50A/XAP5 C-terminal" evidence="2">
    <location>
        <begin position="152"/>
        <end position="287"/>
    </location>
</feature>
<protein>
    <recommendedName>
        <fullName evidence="2">FAM50A/XAP5 C-terminal domain-containing protein</fullName>
    </recommendedName>
</protein>
<accession>A8PSD6</accession>
<dbReference type="OrthoDB" id="1562195at2759"/>
<dbReference type="STRING" id="425265.A8PSD6"/>
<evidence type="ECO:0000313" key="4">
    <source>
        <dbReference type="Proteomes" id="UP000008837"/>
    </source>
</evidence>